<feature type="transmembrane region" description="Helical" evidence="6">
    <location>
        <begin position="52"/>
        <end position="71"/>
    </location>
</feature>
<evidence type="ECO:0000256" key="6">
    <source>
        <dbReference type="SAM" id="Phobius"/>
    </source>
</evidence>
<organism evidence="8">
    <name type="scientific">mine drainage metagenome</name>
    <dbReference type="NCBI Taxonomy" id="410659"/>
    <lineage>
        <taxon>unclassified sequences</taxon>
        <taxon>metagenomes</taxon>
        <taxon>ecological metagenomes</taxon>
    </lineage>
</organism>
<reference evidence="8" key="1">
    <citation type="submission" date="2013-08" db="EMBL/GenBank/DDBJ databases">
        <authorList>
            <person name="Mendez C."/>
            <person name="Richter M."/>
            <person name="Ferrer M."/>
            <person name="Sanchez J."/>
        </authorList>
    </citation>
    <scope>NUCLEOTIDE SEQUENCE</scope>
</reference>
<accession>T0XWT1</accession>
<dbReference type="InterPro" id="IPR051791">
    <property type="entry name" value="Pra-immunoreactive"/>
</dbReference>
<keyword evidence="2" id="KW-1003">Cell membrane</keyword>
<name>T0XWT1_9ZZZZ</name>
<gene>
    <name evidence="8" type="ORF">B2A_15289</name>
</gene>
<dbReference type="Pfam" id="PF06271">
    <property type="entry name" value="RDD"/>
    <property type="match status" value="1"/>
</dbReference>
<feature type="transmembrane region" description="Helical" evidence="6">
    <location>
        <begin position="131"/>
        <end position="152"/>
    </location>
</feature>
<evidence type="ECO:0000256" key="4">
    <source>
        <dbReference type="ARBA" id="ARBA00022989"/>
    </source>
</evidence>
<evidence type="ECO:0000256" key="3">
    <source>
        <dbReference type="ARBA" id="ARBA00022692"/>
    </source>
</evidence>
<keyword evidence="5 6" id="KW-0472">Membrane</keyword>
<dbReference type="GO" id="GO:0005886">
    <property type="term" value="C:plasma membrane"/>
    <property type="evidence" value="ECO:0007669"/>
    <property type="project" value="UniProtKB-SubCell"/>
</dbReference>
<dbReference type="AlphaFoldDB" id="T0XWT1"/>
<dbReference type="PANTHER" id="PTHR36115:SF10">
    <property type="entry name" value="RDD DOMAIN-CONTAINING PROTEIN"/>
    <property type="match status" value="1"/>
</dbReference>
<reference evidence="8" key="2">
    <citation type="journal article" date="2014" name="ISME J.">
        <title>Microbial stratification in low pH oxic and suboxic macroscopic growths along an acid mine drainage.</title>
        <authorList>
            <person name="Mendez-Garcia C."/>
            <person name="Mesa V."/>
            <person name="Sprenger R.R."/>
            <person name="Richter M."/>
            <person name="Diez M.S."/>
            <person name="Solano J."/>
            <person name="Bargiela R."/>
            <person name="Golyshina O.V."/>
            <person name="Manteca A."/>
            <person name="Ramos J.L."/>
            <person name="Gallego J.R."/>
            <person name="Llorente I."/>
            <person name="Martins Dos Santos V.A."/>
            <person name="Jensen O.N."/>
            <person name="Pelaez A.I."/>
            <person name="Sanchez J."/>
            <person name="Ferrer M."/>
        </authorList>
    </citation>
    <scope>NUCLEOTIDE SEQUENCE</scope>
</reference>
<sequence>PVLKKPFWGRILACLFYDGLLILAFWLLGTFLLALLVNPEHHDLDNGITDKLLYWIFLLGLPWLFLTWFWIHGGQTLGMKAWRLRLQDHQGQAVRLGAASIRFAVACIEWLAIGILLLPLFWLIVSVAHDWSMALTAYLTGWIVVVFLTFAWSSQLKHGSLHDHLSKTQLIQY</sequence>
<dbReference type="EMBL" id="AUZZ01011124">
    <property type="protein sequence ID" value="EQD27276.1"/>
    <property type="molecule type" value="Genomic_DNA"/>
</dbReference>
<evidence type="ECO:0000256" key="1">
    <source>
        <dbReference type="ARBA" id="ARBA00004651"/>
    </source>
</evidence>
<feature type="transmembrane region" description="Helical" evidence="6">
    <location>
        <begin position="103"/>
        <end position="125"/>
    </location>
</feature>
<feature type="transmembrane region" description="Helical" evidence="6">
    <location>
        <begin position="12"/>
        <end position="37"/>
    </location>
</feature>
<comment type="subcellular location">
    <subcellularLocation>
        <location evidence="1">Cell membrane</location>
        <topology evidence="1">Multi-pass membrane protein</topology>
    </subcellularLocation>
</comment>
<comment type="caution">
    <text evidence="8">The sequence shown here is derived from an EMBL/GenBank/DDBJ whole genome shotgun (WGS) entry which is preliminary data.</text>
</comment>
<protein>
    <submittedName>
        <fullName evidence="8">RDD family protein</fullName>
    </submittedName>
</protein>
<evidence type="ECO:0000313" key="8">
    <source>
        <dbReference type="EMBL" id="EQD27276.1"/>
    </source>
</evidence>
<evidence type="ECO:0000259" key="7">
    <source>
        <dbReference type="Pfam" id="PF06271"/>
    </source>
</evidence>
<dbReference type="InterPro" id="IPR010432">
    <property type="entry name" value="RDD"/>
</dbReference>
<evidence type="ECO:0000256" key="5">
    <source>
        <dbReference type="ARBA" id="ARBA00023136"/>
    </source>
</evidence>
<dbReference type="PANTHER" id="PTHR36115">
    <property type="entry name" value="PROLINE-RICH ANTIGEN HOMOLOG-RELATED"/>
    <property type="match status" value="1"/>
</dbReference>
<feature type="domain" description="RDD" evidence="7">
    <location>
        <begin position="6"/>
        <end position="166"/>
    </location>
</feature>
<proteinExistence type="predicted"/>
<keyword evidence="4 6" id="KW-1133">Transmembrane helix</keyword>
<keyword evidence="3 6" id="KW-0812">Transmembrane</keyword>
<evidence type="ECO:0000256" key="2">
    <source>
        <dbReference type="ARBA" id="ARBA00022475"/>
    </source>
</evidence>
<feature type="non-terminal residue" evidence="8">
    <location>
        <position position="1"/>
    </location>
</feature>